<dbReference type="GO" id="GO:0000155">
    <property type="term" value="F:phosphorelay sensor kinase activity"/>
    <property type="evidence" value="ECO:0007669"/>
    <property type="project" value="InterPro"/>
</dbReference>
<dbReference type="Pfam" id="PF00512">
    <property type="entry name" value="HisKA"/>
    <property type="match status" value="1"/>
</dbReference>
<dbReference type="FunFam" id="1.10.287.130:FF:000101">
    <property type="entry name" value="Sensor histidine kinase"/>
    <property type="match status" value="1"/>
</dbReference>
<dbReference type="EMBL" id="FMWD01000007">
    <property type="protein sequence ID" value="SCZ62887.1"/>
    <property type="molecule type" value="Genomic_DNA"/>
</dbReference>
<evidence type="ECO:0000259" key="7">
    <source>
        <dbReference type="PROSITE" id="PS50109"/>
    </source>
</evidence>
<proteinExistence type="predicted"/>
<evidence type="ECO:0000313" key="8">
    <source>
        <dbReference type="EMBL" id="SCZ62887.1"/>
    </source>
</evidence>
<dbReference type="Proteomes" id="UP000199648">
    <property type="component" value="Unassembled WGS sequence"/>
</dbReference>
<protein>
    <recommendedName>
        <fullName evidence="2">histidine kinase</fullName>
        <ecNumber evidence="2">2.7.13.3</ecNumber>
    </recommendedName>
</protein>
<accession>A0A1G5QMB9</accession>
<keyword evidence="6" id="KW-0175">Coiled coil</keyword>
<keyword evidence="9" id="KW-1185">Reference proteome</keyword>
<dbReference type="STRING" id="415747.SAMN03097708_02376"/>
<gene>
    <name evidence="8" type="ORF">SAMN03097708_02376</name>
</gene>
<dbReference type="InterPro" id="IPR036890">
    <property type="entry name" value="HATPase_C_sf"/>
</dbReference>
<dbReference type="GO" id="GO:0007234">
    <property type="term" value="P:osmosensory signaling via phosphorelay pathway"/>
    <property type="evidence" value="ECO:0007669"/>
    <property type="project" value="TreeGrafter"/>
</dbReference>
<dbReference type="InterPro" id="IPR005467">
    <property type="entry name" value="His_kinase_dom"/>
</dbReference>
<dbReference type="CDD" id="cd00082">
    <property type="entry name" value="HisKA"/>
    <property type="match status" value="1"/>
</dbReference>
<comment type="catalytic activity">
    <reaction evidence="1">
        <text>ATP + protein L-histidine = ADP + protein N-phospho-L-histidine.</text>
        <dbReference type="EC" id="2.7.13.3"/>
    </reaction>
</comment>
<dbReference type="GO" id="GO:0000156">
    <property type="term" value="F:phosphorelay response regulator activity"/>
    <property type="evidence" value="ECO:0007669"/>
    <property type="project" value="TreeGrafter"/>
</dbReference>
<evidence type="ECO:0000256" key="5">
    <source>
        <dbReference type="ARBA" id="ARBA00022777"/>
    </source>
</evidence>
<name>A0A1G5QMB9_9GAMM</name>
<dbReference type="SUPFAM" id="SSF47384">
    <property type="entry name" value="Homodimeric domain of signal transducing histidine kinase"/>
    <property type="match status" value="1"/>
</dbReference>
<dbReference type="PANTHER" id="PTHR42878:SF15">
    <property type="entry name" value="BACTERIOPHYTOCHROME"/>
    <property type="match status" value="1"/>
</dbReference>
<dbReference type="InterPro" id="IPR036097">
    <property type="entry name" value="HisK_dim/P_sf"/>
</dbReference>
<dbReference type="InterPro" id="IPR050351">
    <property type="entry name" value="BphY/WalK/GraS-like"/>
</dbReference>
<evidence type="ECO:0000256" key="2">
    <source>
        <dbReference type="ARBA" id="ARBA00012438"/>
    </source>
</evidence>
<dbReference type="InterPro" id="IPR004358">
    <property type="entry name" value="Sig_transdc_His_kin-like_C"/>
</dbReference>
<keyword evidence="3" id="KW-0597">Phosphoprotein</keyword>
<dbReference type="EC" id="2.7.13.3" evidence="2"/>
<feature type="coiled-coil region" evidence="6">
    <location>
        <begin position="10"/>
        <end position="91"/>
    </location>
</feature>
<dbReference type="SMART" id="SM00388">
    <property type="entry name" value="HisKA"/>
    <property type="match status" value="1"/>
</dbReference>
<evidence type="ECO:0000256" key="1">
    <source>
        <dbReference type="ARBA" id="ARBA00000085"/>
    </source>
</evidence>
<dbReference type="OrthoDB" id="7051794at2"/>
<reference evidence="8 9" key="1">
    <citation type="submission" date="2016-10" db="EMBL/GenBank/DDBJ databases">
        <authorList>
            <person name="de Groot N.N."/>
        </authorList>
    </citation>
    <scope>NUCLEOTIDE SEQUENCE [LARGE SCALE GENOMIC DNA]</scope>
    <source>
        <strain evidence="8 9">HLD2</strain>
    </source>
</reference>
<dbReference type="Gene3D" id="1.10.287.130">
    <property type="match status" value="1"/>
</dbReference>
<dbReference type="InterPro" id="IPR003661">
    <property type="entry name" value="HisK_dim/P_dom"/>
</dbReference>
<dbReference type="RefSeq" id="WP_092997304.1">
    <property type="nucleotide sequence ID" value="NZ_FMWD01000007.1"/>
</dbReference>
<organism evidence="8 9">
    <name type="scientific">Thiohalomonas denitrificans</name>
    <dbReference type="NCBI Taxonomy" id="415747"/>
    <lineage>
        <taxon>Bacteria</taxon>
        <taxon>Pseudomonadati</taxon>
        <taxon>Pseudomonadota</taxon>
        <taxon>Gammaproteobacteria</taxon>
        <taxon>Thiohalomonadales</taxon>
        <taxon>Thiohalomonadaceae</taxon>
        <taxon>Thiohalomonas</taxon>
    </lineage>
</organism>
<evidence type="ECO:0000256" key="3">
    <source>
        <dbReference type="ARBA" id="ARBA00022553"/>
    </source>
</evidence>
<dbReference type="AlphaFoldDB" id="A0A1G5QMB9"/>
<dbReference type="InterPro" id="IPR003594">
    <property type="entry name" value="HATPase_dom"/>
</dbReference>
<dbReference type="FunFam" id="3.30.565.10:FF:000006">
    <property type="entry name" value="Sensor histidine kinase WalK"/>
    <property type="match status" value="1"/>
</dbReference>
<dbReference type="GO" id="GO:0005886">
    <property type="term" value="C:plasma membrane"/>
    <property type="evidence" value="ECO:0007669"/>
    <property type="project" value="UniProtKB-ARBA"/>
</dbReference>
<feature type="domain" description="Histidine kinase" evidence="7">
    <location>
        <begin position="94"/>
        <end position="308"/>
    </location>
</feature>
<evidence type="ECO:0000256" key="4">
    <source>
        <dbReference type="ARBA" id="ARBA00022679"/>
    </source>
</evidence>
<dbReference type="GO" id="GO:0030295">
    <property type="term" value="F:protein kinase activator activity"/>
    <property type="evidence" value="ECO:0007669"/>
    <property type="project" value="TreeGrafter"/>
</dbReference>
<dbReference type="SMART" id="SM00387">
    <property type="entry name" value="HATPase_c"/>
    <property type="match status" value="1"/>
</dbReference>
<dbReference type="Gene3D" id="3.30.565.10">
    <property type="entry name" value="Histidine kinase-like ATPase, C-terminal domain"/>
    <property type="match status" value="1"/>
</dbReference>
<dbReference type="PANTHER" id="PTHR42878">
    <property type="entry name" value="TWO-COMPONENT HISTIDINE KINASE"/>
    <property type="match status" value="1"/>
</dbReference>
<dbReference type="PROSITE" id="PS50109">
    <property type="entry name" value="HIS_KIN"/>
    <property type="match status" value="1"/>
</dbReference>
<keyword evidence="5 8" id="KW-0418">Kinase</keyword>
<evidence type="ECO:0000256" key="6">
    <source>
        <dbReference type="SAM" id="Coils"/>
    </source>
</evidence>
<keyword evidence="4" id="KW-0808">Transferase</keyword>
<dbReference type="SUPFAM" id="SSF55874">
    <property type="entry name" value="ATPase domain of HSP90 chaperone/DNA topoisomerase II/histidine kinase"/>
    <property type="match status" value="1"/>
</dbReference>
<evidence type="ECO:0000313" key="9">
    <source>
        <dbReference type="Proteomes" id="UP000199648"/>
    </source>
</evidence>
<sequence length="308" mass="34678">MATNEHEPSREELEARLEEAESLIEALRKHEVDAILGGKDIALVRLREMEEELQRRQHKIEHRNQQLEQAHHSLESRSRELEQANDELEAFTYSVSHDLRAPLRALNGFSEILEEDYAGSLDDEGREYLKRISGNALRMNELIDAMLRLTKISRHEMRLENIDLSAMAAEVIDELRGSEPEREVEVRIEPGLVARADPELIKIVLTNLLGNAWKYTAGTSGPQIEFGRGPAQPGYETFIVRDNGAGFDMEHTHGLFTPFRRLHSKEEFAGTGIGLATVARVIRRHGGRVGAEGEVGKGSAFRFTLPAT</sequence>
<dbReference type="Pfam" id="PF02518">
    <property type="entry name" value="HATPase_c"/>
    <property type="match status" value="1"/>
</dbReference>
<dbReference type="PRINTS" id="PR00344">
    <property type="entry name" value="BCTRLSENSOR"/>
</dbReference>